<feature type="domain" description="DUF4440" evidence="1">
    <location>
        <begin position="73"/>
        <end position="176"/>
    </location>
</feature>
<proteinExistence type="predicted"/>
<dbReference type="Pfam" id="PF14534">
    <property type="entry name" value="DUF4440"/>
    <property type="match status" value="1"/>
</dbReference>
<dbReference type="SUPFAM" id="SSF54427">
    <property type="entry name" value="NTF2-like"/>
    <property type="match status" value="1"/>
</dbReference>
<dbReference type="EMBL" id="CP032418">
    <property type="protein sequence ID" value="AYC28935.1"/>
    <property type="molecule type" value="Genomic_DNA"/>
</dbReference>
<dbReference type="InterPro" id="IPR032710">
    <property type="entry name" value="NTF2-like_dom_sf"/>
</dbReference>
<dbReference type="RefSeq" id="WP_119882677.1">
    <property type="nucleotide sequence ID" value="NZ_CP032418.1"/>
</dbReference>
<dbReference type="InterPro" id="IPR027843">
    <property type="entry name" value="DUF4440"/>
</dbReference>
<evidence type="ECO:0000259" key="1">
    <source>
        <dbReference type="Pfam" id="PF14534"/>
    </source>
</evidence>
<dbReference type="Proteomes" id="UP000265725">
    <property type="component" value="Chromosome"/>
</dbReference>
<accession>A0A385YQC8</accession>
<dbReference type="PROSITE" id="PS51257">
    <property type="entry name" value="PROKAR_LIPOPROTEIN"/>
    <property type="match status" value="1"/>
</dbReference>
<organism evidence="2 3">
    <name type="scientific">Paenisporosarcina cavernae</name>
    <dbReference type="NCBI Taxonomy" id="2320858"/>
    <lineage>
        <taxon>Bacteria</taxon>
        <taxon>Bacillati</taxon>
        <taxon>Bacillota</taxon>
        <taxon>Bacilli</taxon>
        <taxon>Bacillales</taxon>
        <taxon>Caryophanaceae</taxon>
        <taxon>Paenisporosarcina</taxon>
    </lineage>
</organism>
<dbReference type="KEGG" id="paek:D3873_03260"/>
<dbReference type="Gene3D" id="3.10.450.50">
    <property type="match status" value="1"/>
</dbReference>
<reference evidence="3" key="1">
    <citation type="submission" date="2018-09" db="EMBL/GenBank/DDBJ databases">
        <authorList>
            <person name="Zhu H."/>
        </authorList>
    </citation>
    <scope>NUCLEOTIDE SEQUENCE [LARGE SCALE GENOMIC DNA]</scope>
    <source>
        <strain evidence="3">K2R23-3</strain>
    </source>
</reference>
<keyword evidence="3" id="KW-1185">Reference proteome</keyword>
<evidence type="ECO:0000313" key="3">
    <source>
        <dbReference type="Proteomes" id="UP000265725"/>
    </source>
</evidence>
<protein>
    <submittedName>
        <fullName evidence="2">Nuclear transport factor 2 family protein</fullName>
    </submittedName>
</protein>
<dbReference type="AlphaFoldDB" id="A0A385YQC8"/>
<gene>
    <name evidence="2" type="ORF">D3873_03260</name>
</gene>
<name>A0A385YQC8_9BACL</name>
<dbReference type="OrthoDB" id="2839093at2"/>
<sequence>MNGKYMALILAFGLTLTGCSQDDQASTSGSANDGEAMSKDAAVEHSIDDVGFSLNGGSVEEAADVPENEKQEILAAFDAYMESFNEEDVDTYMATLAKNPDGFNIEEERANVEETFDRFDTTRTPSDITIVKYSEEEAQVYANLSIEMTETETNTPINGAGKQVTVFAKENNAWKVTSVYFIRDAE</sequence>
<evidence type="ECO:0000313" key="2">
    <source>
        <dbReference type="EMBL" id="AYC28935.1"/>
    </source>
</evidence>